<evidence type="ECO:0000256" key="6">
    <source>
        <dbReference type="ARBA" id="ARBA00022801"/>
    </source>
</evidence>
<keyword evidence="8" id="KW-0472">Membrane</keyword>
<dbReference type="GO" id="GO:0004252">
    <property type="term" value="F:serine-type endopeptidase activity"/>
    <property type="evidence" value="ECO:0007669"/>
    <property type="project" value="InterPro"/>
</dbReference>
<comment type="catalytic activity">
    <reaction evidence="1 8">
        <text>Cleavage of hydrophobic, N-terminal signal or leader sequences from secreted and periplasmic proteins.</text>
        <dbReference type="EC" id="3.4.21.89"/>
    </reaction>
</comment>
<dbReference type="SUPFAM" id="SSF51306">
    <property type="entry name" value="LexA/Signal peptidase"/>
    <property type="match status" value="1"/>
</dbReference>
<dbReference type="GO" id="GO:0009003">
    <property type="term" value="F:signal peptidase activity"/>
    <property type="evidence" value="ECO:0007669"/>
    <property type="project" value="UniProtKB-EC"/>
</dbReference>
<keyword evidence="6 8" id="KW-0378">Hydrolase</keyword>
<dbReference type="GO" id="GO:0016020">
    <property type="term" value="C:membrane"/>
    <property type="evidence" value="ECO:0007669"/>
    <property type="project" value="UniProtKB-SubCell"/>
</dbReference>
<dbReference type="InterPro" id="IPR000223">
    <property type="entry name" value="Pept_S26A_signal_pept_1"/>
</dbReference>
<evidence type="ECO:0000256" key="5">
    <source>
        <dbReference type="ARBA" id="ARBA00022670"/>
    </source>
</evidence>
<dbReference type="InterPro" id="IPR019757">
    <property type="entry name" value="Pept_S26A_signal_pept_1_Lys-AS"/>
</dbReference>
<proteinExistence type="inferred from homology"/>
<keyword evidence="8" id="KW-1133">Transmembrane helix</keyword>
<dbReference type="PROSITE" id="PS00760">
    <property type="entry name" value="SPASE_I_2"/>
    <property type="match status" value="1"/>
</dbReference>
<evidence type="ECO:0000256" key="9">
    <source>
        <dbReference type="RuleBase" id="RU362042"/>
    </source>
</evidence>
<comment type="subcellular location">
    <subcellularLocation>
        <location evidence="9">Membrane</location>
        <topology evidence="9">Multi-pass membrane protein</topology>
    </subcellularLocation>
</comment>
<evidence type="ECO:0000256" key="8">
    <source>
        <dbReference type="RuleBase" id="RU003993"/>
    </source>
</evidence>
<comment type="caution">
    <text evidence="11">The sequence shown here is derived from an EMBL/GenBank/DDBJ whole genome shotgun (WGS) entry which is preliminary data.</text>
</comment>
<feature type="transmembrane region" description="Helical" evidence="8">
    <location>
        <begin position="6"/>
        <end position="25"/>
    </location>
</feature>
<evidence type="ECO:0000256" key="7">
    <source>
        <dbReference type="PIRSR" id="PIRSR600223-1"/>
    </source>
</evidence>
<dbReference type="AlphaFoldDB" id="A0A318EE61"/>
<evidence type="ECO:0000313" key="11">
    <source>
        <dbReference type="EMBL" id="PXV71059.1"/>
    </source>
</evidence>
<feature type="active site" evidence="7">
    <location>
        <position position="132"/>
    </location>
</feature>
<dbReference type="CDD" id="cd06530">
    <property type="entry name" value="S26_SPase_I"/>
    <property type="match status" value="1"/>
</dbReference>
<dbReference type="RefSeq" id="WP_110263216.1">
    <property type="nucleotide sequence ID" value="NZ_CAKZQT010000031.1"/>
</dbReference>
<evidence type="ECO:0000313" key="12">
    <source>
        <dbReference type="Proteomes" id="UP000248330"/>
    </source>
</evidence>
<dbReference type="InterPro" id="IPR036286">
    <property type="entry name" value="LexA/Signal_pep-like_sf"/>
</dbReference>
<dbReference type="OrthoDB" id="9815782at2"/>
<dbReference type="NCBIfam" id="TIGR02227">
    <property type="entry name" value="sigpep_I_bact"/>
    <property type="match status" value="1"/>
</dbReference>
<dbReference type="EMBL" id="QICN01000001">
    <property type="protein sequence ID" value="PXV71059.1"/>
    <property type="molecule type" value="Genomic_DNA"/>
</dbReference>
<name>A0A318EE61_9GAMM</name>
<dbReference type="PANTHER" id="PTHR43390:SF1">
    <property type="entry name" value="CHLOROPLAST PROCESSING PEPTIDASE"/>
    <property type="match status" value="1"/>
</dbReference>
<dbReference type="GO" id="GO:0006465">
    <property type="term" value="P:signal peptide processing"/>
    <property type="evidence" value="ECO:0007669"/>
    <property type="project" value="InterPro"/>
</dbReference>
<keyword evidence="8" id="KW-0812">Transmembrane</keyword>
<dbReference type="InterPro" id="IPR019756">
    <property type="entry name" value="Pept_S26A_signal_pept_1_Ser-AS"/>
</dbReference>
<feature type="domain" description="Peptidase S26" evidence="10">
    <location>
        <begin position="48"/>
        <end position="242"/>
    </location>
</feature>
<gene>
    <name evidence="11" type="ORF">C8D93_10197</name>
</gene>
<dbReference type="Pfam" id="PF10502">
    <property type="entry name" value="Peptidase_S26"/>
    <property type="match status" value="1"/>
</dbReference>
<keyword evidence="5 8" id="KW-0645">Protease</keyword>
<keyword evidence="12" id="KW-1185">Reference proteome</keyword>
<dbReference type="InterPro" id="IPR019758">
    <property type="entry name" value="Pept_S26A_signal_pept_1_CS"/>
</dbReference>
<comment type="similarity">
    <text evidence="2 9">Belongs to the peptidase S26 family.</text>
</comment>
<dbReference type="PANTHER" id="PTHR43390">
    <property type="entry name" value="SIGNAL PEPTIDASE I"/>
    <property type="match status" value="1"/>
</dbReference>
<feature type="transmembrane region" description="Helical" evidence="8">
    <location>
        <begin position="46"/>
        <end position="67"/>
    </location>
</feature>
<evidence type="ECO:0000256" key="1">
    <source>
        <dbReference type="ARBA" id="ARBA00000677"/>
    </source>
</evidence>
<reference evidence="11 12" key="1">
    <citation type="submission" date="2018-04" db="EMBL/GenBank/DDBJ databases">
        <title>Genomic Encyclopedia of Type Strains, Phase IV (KMG-IV): sequencing the most valuable type-strain genomes for metagenomic binning, comparative biology and taxonomic classification.</title>
        <authorList>
            <person name="Goeker M."/>
        </authorList>
    </citation>
    <scope>NUCLEOTIDE SEQUENCE [LARGE SCALE GENOMIC DNA]</scope>
    <source>
        <strain evidence="11 12">DSM 104150</strain>
    </source>
</reference>
<dbReference type="InterPro" id="IPR019533">
    <property type="entry name" value="Peptidase_S26"/>
</dbReference>
<dbReference type="PROSITE" id="PS00501">
    <property type="entry name" value="SPASE_I_1"/>
    <property type="match status" value="1"/>
</dbReference>
<dbReference type="PROSITE" id="PS00761">
    <property type="entry name" value="SPASE_I_3"/>
    <property type="match status" value="1"/>
</dbReference>
<dbReference type="EC" id="3.4.21.89" evidence="3 8"/>
<evidence type="ECO:0000256" key="3">
    <source>
        <dbReference type="ARBA" id="ARBA00013208"/>
    </source>
</evidence>
<evidence type="ECO:0000259" key="10">
    <source>
        <dbReference type="Pfam" id="PF10502"/>
    </source>
</evidence>
<evidence type="ECO:0000256" key="2">
    <source>
        <dbReference type="ARBA" id="ARBA00009370"/>
    </source>
</evidence>
<protein>
    <recommendedName>
        <fullName evidence="4 8">Signal peptidase I</fullName>
        <ecNumber evidence="3 8">3.4.21.89</ecNumber>
    </recommendedName>
</protein>
<accession>A0A318EE61</accession>
<sequence length="261" mass="29388">MSDFHIDFAVILTALTFVTGVVWAMDRWWLAPRREQRVGVVKPGAFVDFCVSFFPVIFVVLVVRSFVVEPFRIPSGSMIPTLLVGDFILVNKFAYGLRDPVLHTKFTGGSEPERGDIVVFRWPVDPSKDFIKRVIGLPGDRVAYRDKRLFVNGEPAPIEADGVYTAPGLPPPGVVYRMRENLTGIEHHVLVNPGRPADDFEIVVPEGEYFMMGDNRDGSDDSRRWGTVPARNLVGKAFFIWMSWNGADTRIDFSRIGTVIR</sequence>
<feature type="active site" evidence="7">
    <location>
        <position position="77"/>
    </location>
</feature>
<organism evidence="11 12">
    <name type="scientific">Sinimarinibacterium flocculans</name>
    <dbReference type="NCBI Taxonomy" id="985250"/>
    <lineage>
        <taxon>Bacteria</taxon>
        <taxon>Pseudomonadati</taxon>
        <taxon>Pseudomonadota</taxon>
        <taxon>Gammaproteobacteria</taxon>
        <taxon>Nevskiales</taxon>
        <taxon>Nevskiaceae</taxon>
        <taxon>Sinimarinibacterium</taxon>
    </lineage>
</organism>
<dbReference type="PRINTS" id="PR00727">
    <property type="entry name" value="LEADERPTASE"/>
</dbReference>
<dbReference type="Gene3D" id="2.10.109.10">
    <property type="entry name" value="Umud Fragment, subunit A"/>
    <property type="match status" value="1"/>
</dbReference>
<dbReference type="Proteomes" id="UP000248330">
    <property type="component" value="Unassembled WGS sequence"/>
</dbReference>
<evidence type="ECO:0000256" key="4">
    <source>
        <dbReference type="ARBA" id="ARBA00019232"/>
    </source>
</evidence>